<feature type="domain" description="MBG" evidence="1">
    <location>
        <begin position="1014"/>
        <end position="1091"/>
    </location>
</feature>
<feature type="domain" description="MBG" evidence="1">
    <location>
        <begin position="1836"/>
        <end position="1912"/>
    </location>
</feature>
<feature type="domain" description="MBG" evidence="1">
    <location>
        <begin position="1179"/>
        <end position="1256"/>
    </location>
</feature>
<feature type="domain" description="MBG" evidence="1">
    <location>
        <begin position="1509"/>
        <end position="1584"/>
    </location>
</feature>
<dbReference type="InterPro" id="IPR041286">
    <property type="entry name" value="MBG_2"/>
</dbReference>
<dbReference type="Proteomes" id="UP000184420">
    <property type="component" value="Unassembled WGS sequence"/>
</dbReference>
<evidence type="ECO:0000313" key="2">
    <source>
        <dbReference type="EMBL" id="SHM47239.1"/>
    </source>
</evidence>
<dbReference type="NCBIfam" id="NF041518">
    <property type="entry name" value="choice_anch_Q"/>
    <property type="match status" value="1"/>
</dbReference>
<dbReference type="InterPro" id="IPR026341">
    <property type="entry name" value="T9SS_type_B"/>
</dbReference>
<proteinExistence type="predicted"/>
<evidence type="ECO:0000313" key="3">
    <source>
        <dbReference type="Proteomes" id="UP000184420"/>
    </source>
</evidence>
<dbReference type="InterPro" id="IPR059226">
    <property type="entry name" value="Choice_anch_Q_dom"/>
</dbReference>
<accession>A0A1M7J2I0</accession>
<gene>
    <name evidence="2" type="ORF">SAMN05444266_108197</name>
</gene>
<feature type="domain" description="MBG" evidence="1">
    <location>
        <begin position="1342"/>
        <end position="1419"/>
    </location>
</feature>
<reference evidence="2 3" key="1">
    <citation type="submission" date="2016-11" db="EMBL/GenBank/DDBJ databases">
        <authorList>
            <person name="Jaros S."/>
            <person name="Januszkiewicz K."/>
            <person name="Wedrychowicz H."/>
        </authorList>
    </citation>
    <scope>NUCLEOTIDE SEQUENCE [LARGE SCALE GENOMIC DNA]</scope>
    <source>
        <strain evidence="2 3">DSM 27406</strain>
    </source>
</reference>
<dbReference type="SUPFAM" id="SSF51126">
    <property type="entry name" value="Pectin lyase-like"/>
    <property type="match status" value="1"/>
</dbReference>
<dbReference type="Pfam" id="PF13585">
    <property type="entry name" value="CHU_C"/>
    <property type="match status" value="1"/>
</dbReference>
<dbReference type="NCBIfam" id="TIGR04131">
    <property type="entry name" value="Bac_Flav_CTERM"/>
    <property type="match status" value="1"/>
</dbReference>
<dbReference type="Pfam" id="PF18676">
    <property type="entry name" value="MBG_2"/>
    <property type="match status" value="8"/>
</dbReference>
<sequence length="2244" mass="231158">MFFICCTFLSQAQISPGDLVFTGYNSFDDDIDGNTQNDVFSFVFLKNIPGNTVIYFTDLGRISGGFQSLSCSAGEGSNTDGVIRWTAPATGLLAGKQIVIKGKYNPATSYGTVDAISPTKNSAGAILKEYISLGLTGDQLFAFTSSNGNPGGPHTVIAGINVNKAAWDASLESCDFTSSMSVSPTATATLKLPSILAVNGRYNCNRIIGTSAILRGLLTDAAQWSKDNTFATSYPASFNLLTTPPCDLTIVNPDAAGVVRVDINTTTPGDGTTWTNPVKELRDALVAAADPASGIKQIWVAKGTYYPSGIGDINAAFVIPTGVGVYGGFKGGAGGETTLAARTPADYPVILSGDLDNDDVNKVGGMSLNSADLRGGNTLQLVKIGKGAINVVLDNLIITGANNPGDNAAAVASENGLASENYQINYCRLQGNNAAQGSAVYLRNASGTTANISGCLITGNGGVALSAIGSNTFKIQNSTITRNSYGLNCNTAAVTVTNSIIAGNSVADVQVTGTTPVYQSSMIQTSFYNSSSATDAALSGAVLFKDPATGDFRLDTSNVIINNGNNALTTLTTDLDGKPRISNVTVDPGAYEYQALVQTFTFAPATTSYVYGAADVAFVPAPATNGGGAIIITSSAPGIAQIVNNNLTARGAGNATITAKAAATRGYLESAPVTIGVTVTPKPLFVTADDVTRAYGQPNPTVPALTWSGFAFTDGPSIFTPATTVDYAGTSETSAPGEYPLSPRMNGATNPNYLVTPANGKLTIVKAAQTITLPAVITKTYGDAAFDPGVTATSGLPVTYTILSGPATVNGTMITITGAGTVTVRADQAGNTNYNPATDNFSIQINKAVVNITANNAQRPYNDVNPTFTYTLGTLVNGDNASVITGLPALTTVATQASDAGDYDINVDVGTLQAANYTFNFIKGRLTITRLNQFISFDNLVNRTYGDAPFTISATTTSGLPLTYTVSSGPLTINGNTGTISGVGNVTVVASQAGNTNYNAGTVSQSFTISKAPLKVVADNKSSAYGAALAPLTYHYEGFVYGENESILGGTPSVTSTVAANSNVGTYPITIGTGAVTSANYAVTSQNGVYTIGTASQTISFSKPADKTYGDLPFSLTGTASSGLPLVYTVVSGPATVNGSTLTITGAGAVEIEAIQPGNSNYDAATAVRQTFTVNKAVLNVTGDNKTRLYGEANPTFTFAINGYKNGEDATVVTGAPVLSTSADAASAVGSYDIDVALNTLDAANYTFNFIKGRLTILQAQQTMSFPPITDKTYGDAAFTPSASVNTGLPLVFTVSGPATVNNNIITITGAGTITVTATQAGTVNYLPATGSQTFTVQKAALTVTADDQRKNFNEQVAALTYQITGFVNNETSAVLTGQPALSTPVGTSTPLGTYPINITANTLAAQNYTFTLVPGTYTVGKGTQVITFNQPADVTYGVLPFALNPVSNSGLPVSYRVVSGPATLNNSLITINGAGDVTVEAYQDGNVSWEAATPVSHTFHVAKATVDISVGNYYRTYAQGDPTFGFFINGLVNGDPLTVITGAPVITPVSTPTSDVGVYDVDVAIGTLQADNYNFNLVKGTITISPNNQSINFAPLANKTYGDAAIQLDAPASSELPVTYEVTGPATVNGNVLTITGAGTVTVTAKQAGDKNWLAATPRQQSFTVAPAVLTVTADAQQKLYGAANPVLTYHITGFVNNETAAVLTGTPALTTTAVANSGVGTYPITVALNTLSAANYTFVMVNGTLTVGRNSQTINFTPPTDKTYGDAPFALSASSSSGLPVTFAVKSGPAAISGNLVTITGAGNVVITANQAGNTNFNAAAEAGQSFVVNKAAITVAARNAEKTYDGQAYTGGNGVDVNGLVNNETPSVLGAVTYAGSSQGAVNTGTYTLKPVVADNNNYTISITDGVLTIKKAKQTITFNVVTNKNEGDPAFTLQATSTSGLPVSFASGNTNVISVTGNIGTVVAAGTVVLTATQAGDQNYEPAAAVAQTVTVTAYPVPDLTPNGPLDFCEQGSVTLTASAAPAYAWTKDGVRIPGATTSAYKVTSSGTYQVYALYPGNQEKASVAITVTVYPLPVVTVQAAAPTTISKGETITLSASGGGTYTWEPAAGLSNRTGAITNARPAKTTDYKVVVTSDHGCVASATITITVKDDYKLESSNLLTPNGDGRNDYWVVKNIDMYPENEVKIFDRAGRMVFQQRSYSNKWNGTVNGHPLMEGTYYYIIDLGAGKPQFKGFITIIHD</sequence>
<keyword evidence="3" id="KW-1185">Reference proteome</keyword>
<dbReference type="InterPro" id="IPR011050">
    <property type="entry name" value="Pectin_lyase_fold/virulence"/>
</dbReference>
<feature type="domain" description="MBG" evidence="1">
    <location>
        <begin position="684"/>
        <end position="763"/>
    </location>
</feature>
<dbReference type="Gene3D" id="3.30.160.710">
    <property type="match status" value="5"/>
</dbReference>
<dbReference type="STRING" id="1419482.SAMN05444266_108197"/>
<protein>
    <submittedName>
        <fullName evidence="2">Gliding motility-associated C-terminal domain-containing protein</fullName>
    </submittedName>
</protein>
<evidence type="ECO:0000259" key="1">
    <source>
        <dbReference type="Pfam" id="PF18676"/>
    </source>
</evidence>
<feature type="domain" description="MBG" evidence="1">
    <location>
        <begin position="851"/>
        <end position="927"/>
    </location>
</feature>
<organism evidence="2 3">
    <name type="scientific">Chitinophaga jiangningensis</name>
    <dbReference type="NCBI Taxonomy" id="1419482"/>
    <lineage>
        <taxon>Bacteria</taxon>
        <taxon>Pseudomonadati</taxon>
        <taxon>Bacteroidota</taxon>
        <taxon>Chitinophagia</taxon>
        <taxon>Chitinophagales</taxon>
        <taxon>Chitinophagaceae</taxon>
        <taxon>Chitinophaga</taxon>
    </lineage>
</organism>
<dbReference type="EMBL" id="FRBL01000008">
    <property type="protein sequence ID" value="SHM47239.1"/>
    <property type="molecule type" value="Genomic_DNA"/>
</dbReference>
<feature type="domain" description="MBG" evidence="1">
    <location>
        <begin position="1671"/>
        <end position="1748"/>
    </location>
</feature>
<name>A0A1M7J2I0_9BACT</name>